<evidence type="ECO:0000256" key="1">
    <source>
        <dbReference type="SAM" id="MobiDB-lite"/>
    </source>
</evidence>
<comment type="caution">
    <text evidence="2">The sequence shown here is derived from an EMBL/GenBank/DDBJ whole genome shotgun (WGS) entry which is preliminary data.</text>
</comment>
<proteinExistence type="predicted"/>
<dbReference type="AlphaFoldDB" id="A0AAD8U4K1"/>
<feature type="compositionally biased region" description="Low complexity" evidence="1">
    <location>
        <begin position="190"/>
        <end position="200"/>
    </location>
</feature>
<accession>A0AAD8U4K1</accession>
<evidence type="ECO:0000313" key="2">
    <source>
        <dbReference type="EMBL" id="KAK1697545.1"/>
    </source>
</evidence>
<sequence length="209" mass="23848">MMRDLEIEDTRFWCTEQLFIYKDIYQKMDKVRPMHPLDLDTLAEKDHFTDVVWVTEKMGLHKLMQLKRDYSVPLIQQFYSTLAFKKDEEHTMMWMTGSTPCEANFHRFAELHGNPFRVGHRLHGPNRPDKDLLYDLYTEHGEVGTTTGLLPLRWSWRRHACAGAPPRIRACTARSPAASSSFPTATFGAEGAAATMARATGSGGGEGRR</sequence>
<feature type="region of interest" description="Disordered" evidence="1">
    <location>
        <begin position="190"/>
        <end position="209"/>
    </location>
</feature>
<dbReference type="Proteomes" id="UP001231189">
    <property type="component" value="Unassembled WGS sequence"/>
</dbReference>
<name>A0AAD8U4K1_LOLMU</name>
<protein>
    <submittedName>
        <fullName evidence="2">Uncharacterized protein</fullName>
    </submittedName>
</protein>
<organism evidence="2 3">
    <name type="scientific">Lolium multiflorum</name>
    <name type="common">Italian ryegrass</name>
    <name type="synonym">Lolium perenne subsp. multiflorum</name>
    <dbReference type="NCBI Taxonomy" id="4521"/>
    <lineage>
        <taxon>Eukaryota</taxon>
        <taxon>Viridiplantae</taxon>
        <taxon>Streptophyta</taxon>
        <taxon>Embryophyta</taxon>
        <taxon>Tracheophyta</taxon>
        <taxon>Spermatophyta</taxon>
        <taxon>Magnoliopsida</taxon>
        <taxon>Liliopsida</taxon>
        <taxon>Poales</taxon>
        <taxon>Poaceae</taxon>
        <taxon>BOP clade</taxon>
        <taxon>Pooideae</taxon>
        <taxon>Poodae</taxon>
        <taxon>Poeae</taxon>
        <taxon>Poeae Chloroplast Group 2 (Poeae type)</taxon>
        <taxon>Loliodinae</taxon>
        <taxon>Loliinae</taxon>
        <taxon>Lolium</taxon>
    </lineage>
</organism>
<reference evidence="2" key="1">
    <citation type="submission" date="2023-07" db="EMBL/GenBank/DDBJ databases">
        <title>A chromosome-level genome assembly of Lolium multiflorum.</title>
        <authorList>
            <person name="Chen Y."/>
            <person name="Copetti D."/>
            <person name="Kolliker R."/>
            <person name="Studer B."/>
        </authorList>
    </citation>
    <scope>NUCLEOTIDE SEQUENCE</scope>
    <source>
        <strain evidence="2">02402/16</strain>
        <tissue evidence="2">Leaf</tissue>
    </source>
</reference>
<keyword evidence="3" id="KW-1185">Reference proteome</keyword>
<gene>
    <name evidence="2" type="ORF">QYE76_014242</name>
</gene>
<evidence type="ECO:0000313" key="3">
    <source>
        <dbReference type="Proteomes" id="UP001231189"/>
    </source>
</evidence>
<dbReference type="EMBL" id="JAUUTY010000001">
    <property type="protein sequence ID" value="KAK1697545.1"/>
    <property type="molecule type" value="Genomic_DNA"/>
</dbReference>